<reference evidence="1 2" key="1">
    <citation type="journal article" date="2018" name="Sci. Rep.">
        <title>Genomic signatures of local adaptation to the degree of environmental predictability in rotifers.</title>
        <authorList>
            <person name="Franch-Gras L."/>
            <person name="Hahn C."/>
            <person name="Garcia-Roger E.M."/>
            <person name="Carmona M.J."/>
            <person name="Serra M."/>
            <person name="Gomez A."/>
        </authorList>
    </citation>
    <scope>NUCLEOTIDE SEQUENCE [LARGE SCALE GENOMIC DNA]</scope>
    <source>
        <strain evidence="1">HYR1</strain>
    </source>
</reference>
<accession>A0A3M7S0C6</accession>
<name>A0A3M7S0C6_BRAPC</name>
<comment type="caution">
    <text evidence="1">The sequence shown here is derived from an EMBL/GenBank/DDBJ whole genome shotgun (WGS) entry which is preliminary data.</text>
</comment>
<evidence type="ECO:0000313" key="2">
    <source>
        <dbReference type="Proteomes" id="UP000276133"/>
    </source>
</evidence>
<gene>
    <name evidence="1" type="ORF">BpHYR1_044936</name>
</gene>
<sequence length="176" mass="20321">MASKIIENTSKYRKLVTITLGTISKFGFIPFGTNTIETIINLDYKISLVNALWCYFQRMNTKIRINFLEFSVLFCIEVSLILNDKTLKQESSSEIYFNNCKYFFLLIPFIQTDKKLKKAGINVNNDYLLDLAVWSHNFVDLPKSFDYALIYSFLKTSGLSILSLPQLSFEAGCKRD</sequence>
<keyword evidence="2" id="KW-1185">Reference proteome</keyword>
<evidence type="ECO:0000313" key="1">
    <source>
        <dbReference type="EMBL" id="RNA29206.1"/>
    </source>
</evidence>
<dbReference type="EMBL" id="REGN01002264">
    <property type="protein sequence ID" value="RNA29206.1"/>
    <property type="molecule type" value="Genomic_DNA"/>
</dbReference>
<protein>
    <submittedName>
        <fullName evidence="1">Uncharacterized protein</fullName>
    </submittedName>
</protein>
<organism evidence="1 2">
    <name type="scientific">Brachionus plicatilis</name>
    <name type="common">Marine rotifer</name>
    <name type="synonym">Brachionus muelleri</name>
    <dbReference type="NCBI Taxonomy" id="10195"/>
    <lineage>
        <taxon>Eukaryota</taxon>
        <taxon>Metazoa</taxon>
        <taxon>Spiralia</taxon>
        <taxon>Gnathifera</taxon>
        <taxon>Rotifera</taxon>
        <taxon>Eurotatoria</taxon>
        <taxon>Monogononta</taxon>
        <taxon>Pseudotrocha</taxon>
        <taxon>Ploima</taxon>
        <taxon>Brachionidae</taxon>
        <taxon>Brachionus</taxon>
    </lineage>
</organism>
<dbReference type="AlphaFoldDB" id="A0A3M7S0C6"/>
<dbReference type="Proteomes" id="UP000276133">
    <property type="component" value="Unassembled WGS sequence"/>
</dbReference>
<proteinExistence type="predicted"/>